<dbReference type="Pfam" id="PF00430">
    <property type="entry name" value="ATP-synt_B"/>
    <property type="match status" value="1"/>
</dbReference>
<evidence type="ECO:0000256" key="6">
    <source>
        <dbReference type="ARBA" id="ARBA00022781"/>
    </source>
</evidence>
<keyword evidence="8 11" id="KW-0406">Ion transport</keyword>
<dbReference type="InterPro" id="IPR028987">
    <property type="entry name" value="ATP_synth_B-like_membr_sf"/>
</dbReference>
<evidence type="ECO:0000313" key="14">
    <source>
        <dbReference type="EMBL" id="WDA99121.1"/>
    </source>
</evidence>
<dbReference type="InterPro" id="IPR034679">
    <property type="entry name" value="ATP_synth_b"/>
</dbReference>
<evidence type="ECO:0000256" key="1">
    <source>
        <dbReference type="ARBA" id="ARBA00004167"/>
    </source>
</evidence>
<keyword evidence="9 11" id="KW-0472">Membrane</keyword>
<evidence type="ECO:0000256" key="7">
    <source>
        <dbReference type="ARBA" id="ARBA00022989"/>
    </source>
</evidence>
<dbReference type="InterPro" id="IPR002146">
    <property type="entry name" value="ATP_synth_b/b'su_bac/chlpt"/>
</dbReference>
<evidence type="ECO:0000256" key="11">
    <source>
        <dbReference type="HAMAP-Rule" id="MF_01399"/>
    </source>
</evidence>
<protein>
    <submittedName>
        <fullName evidence="14">ATP synthase CF0 B' subunit</fullName>
    </submittedName>
</protein>
<keyword evidence="6 11" id="KW-0375">Hydrogen ion transport</keyword>
<dbReference type="GO" id="GO:0046961">
    <property type="term" value="F:proton-transporting ATPase activity, rotational mechanism"/>
    <property type="evidence" value="ECO:0007669"/>
    <property type="project" value="TreeGrafter"/>
</dbReference>
<keyword evidence="3 11" id="KW-0813">Transport</keyword>
<dbReference type="CDD" id="cd06503">
    <property type="entry name" value="ATP-synt_Fo_b"/>
    <property type="match status" value="1"/>
</dbReference>
<feature type="coiled-coil region" evidence="13">
    <location>
        <begin position="65"/>
        <end position="136"/>
    </location>
</feature>
<proteinExistence type="inferred from homology"/>
<keyword evidence="4 11" id="KW-0138">CF(0)</keyword>
<dbReference type="SUPFAM" id="SSF81573">
    <property type="entry name" value="F1F0 ATP synthase subunit B, membrane domain"/>
    <property type="match status" value="1"/>
</dbReference>
<dbReference type="PANTHER" id="PTHR33445">
    <property type="entry name" value="ATP SYNTHASE SUBUNIT B', CHLOROPLASTIC"/>
    <property type="match status" value="1"/>
</dbReference>
<keyword evidence="7 11" id="KW-1133">Transmembrane helix</keyword>
<evidence type="ECO:0000256" key="8">
    <source>
        <dbReference type="ARBA" id="ARBA00023065"/>
    </source>
</evidence>
<dbReference type="Gene3D" id="6.10.250.1580">
    <property type="match status" value="1"/>
</dbReference>
<comment type="function">
    <text evidence="11">Component of the F(0) channel, it forms part of the peripheral stalk, linking F(1) to F(0). The b'-subunit is a diverged and duplicated form of b found in plants and photosynthetic bacteria.</text>
</comment>
<feature type="transmembrane region" description="Helical" evidence="11">
    <location>
        <begin position="26"/>
        <end position="47"/>
    </location>
</feature>
<sequence length="163" mass="18573">MTQQFFSAYDHYMIISAEGGLFDFNATLPLIALQFLILTFLLNLSFYRPVTKVLDERDKYIKDTLESASDSLKEAESLSSRYEEKLAEARKEAQTSIKSSQQEAQSIVEKEITQAQEEANQLIQNSTEQLDTQKEKALIQLESEVHSLTRKVYNKLLGAQSVL</sequence>
<comment type="subcellular location">
    <subcellularLocation>
        <location evidence="11">Cell membrane</location>
        <topology evidence="11">Single-pass membrane protein</topology>
    </subcellularLocation>
    <subcellularLocation>
        <location evidence="1">Membrane</location>
        <topology evidence="1">Single-pass membrane protein</topology>
    </subcellularLocation>
</comment>
<dbReference type="InterPro" id="IPR050059">
    <property type="entry name" value="ATP_synthase_B_chain"/>
</dbReference>
<keyword evidence="11" id="KW-0066">ATP synthesis</keyword>
<evidence type="ECO:0000256" key="13">
    <source>
        <dbReference type="SAM" id="Coils"/>
    </source>
</evidence>
<evidence type="ECO:0000256" key="9">
    <source>
        <dbReference type="ARBA" id="ARBA00023136"/>
    </source>
</evidence>
<keyword evidence="5 11" id="KW-0812">Transmembrane</keyword>
<evidence type="ECO:0000256" key="10">
    <source>
        <dbReference type="ARBA" id="ARBA00025198"/>
    </source>
</evidence>
<dbReference type="GO" id="GO:0045259">
    <property type="term" value="C:proton-transporting ATP synthase complex"/>
    <property type="evidence" value="ECO:0007669"/>
    <property type="project" value="UniProtKB-KW"/>
</dbReference>
<evidence type="ECO:0000256" key="4">
    <source>
        <dbReference type="ARBA" id="ARBA00022547"/>
    </source>
</evidence>
<keyword evidence="14" id="KW-0934">Plastid</keyword>
<evidence type="ECO:0000256" key="3">
    <source>
        <dbReference type="ARBA" id="ARBA00022448"/>
    </source>
</evidence>
<dbReference type="HAMAP" id="MF_01399">
    <property type="entry name" value="ATP_synth_bprime"/>
    <property type="match status" value="1"/>
</dbReference>
<name>A0A9Y1I2K9_9RHOD</name>
<evidence type="ECO:0000256" key="5">
    <source>
        <dbReference type="ARBA" id="ARBA00022692"/>
    </source>
</evidence>
<comment type="subunit">
    <text evidence="11">F-type ATPases have 2 components, F(1) - the catalytic core - and F(0) - the membrane proton channel. F(1) has five subunits: alpha(3), beta(3), gamma(1), delta(1), epsilon(1). F(0) has four main subunits: a(1), b(1), b'(1) and c(10-14). The alpha and beta chains form an alternating ring which encloses part of the gamma chain. F(1) is attached to F(0) by a central stalk formed by the gamma and epsilon chains, while a peripheral stalk is formed by the delta, b and b' chains.</text>
</comment>
<dbReference type="GO" id="GO:0005886">
    <property type="term" value="C:plasma membrane"/>
    <property type="evidence" value="ECO:0007669"/>
    <property type="project" value="UniProtKB-SubCell"/>
</dbReference>
<comment type="function">
    <text evidence="10 11">F(1)F(0) ATP synthase produces ATP from ADP in the presence of a proton or sodium gradient. F-type ATPases consist of two structural domains, F(1) containing the extramembraneous catalytic core and F(0) containing the membrane proton channel, linked together by a central stalk and a peripheral stalk. During catalysis, ATP synthesis in the catalytic domain of F(1) is coupled via a rotary mechanism of the central stalk subunits to proton translocation.</text>
</comment>
<dbReference type="AlphaFoldDB" id="A0A9Y1I2K9"/>
<dbReference type="PANTHER" id="PTHR33445:SF2">
    <property type="entry name" value="ATP SYNTHASE SUBUNIT B', CHLOROPLASTIC"/>
    <property type="match status" value="1"/>
</dbReference>
<accession>A0A9Y1I2K9</accession>
<dbReference type="EMBL" id="OP616812">
    <property type="protein sequence ID" value="WDA99121.1"/>
    <property type="molecule type" value="Genomic_DNA"/>
</dbReference>
<geneLocation type="plastid" evidence="14"/>
<dbReference type="GO" id="GO:0046933">
    <property type="term" value="F:proton-transporting ATP synthase activity, rotational mechanism"/>
    <property type="evidence" value="ECO:0007669"/>
    <property type="project" value="UniProtKB-UniRule"/>
</dbReference>
<organism evidence="14">
    <name type="scientific">Gronococcus sybilensis</name>
    <dbReference type="NCBI Taxonomy" id="3028029"/>
    <lineage>
        <taxon>Eukaryota</taxon>
        <taxon>Rhodophyta</taxon>
        <taxon>Bangiophyceae</taxon>
        <taxon>Cavernulicolales</taxon>
        <taxon>Cavernulicolaceae</taxon>
        <taxon>Gronococcus</taxon>
    </lineage>
</organism>
<evidence type="ECO:0000256" key="12">
    <source>
        <dbReference type="RuleBase" id="RU003848"/>
    </source>
</evidence>
<comment type="similarity">
    <text evidence="2 11 12">Belongs to the ATPase B chain family.</text>
</comment>
<reference evidence="14" key="1">
    <citation type="journal article" date="2023" name="J. Phycol.">
        <title>Revised classification of the Cyanidiophyceae based on plastid genome data with descriptions of the Cavernulicolales ord. nov. and Galdieriales ord. nov. (Rhodophyta).</title>
        <authorList>
            <person name="Park S.I."/>
            <person name="Cho C.H."/>
            <person name="Ciniglia C."/>
            <person name="Huang T.Y."/>
            <person name="Liu S.L."/>
            <person name="Bustamante D.E."/>
            <person name="Calderon M.S."/>
            <person name="Mansilla A."/>
            <person name="McDermott T."/>
            <person name="Andersen R.A."/>
            <person name="Yoon H.S."/>
        </authorList>
    </citation>
    <scope>NUCLEOTIDE SEQUENCE</scope>
</reference>
<keyword evidence="13" id="KW-0175">Coiled coil</keyword>
<keyword evidence="11" id="KW-1003">Cell membrane</keyword>
<dbReference type="HAMAP" id="MF_01398">
    <property type="entry name" value="ATP_synth_b_bprime"/>
    <property type="match status" value="1"/>
</dbReference>
<evidence type="ECO:0000256" key="2">
    <source>
        <dbReference type="ARBA" id="ARBA00005513"/>
    </source>
</evidence>
<gene>
    <name evidence="11 14" type="primary">atpG</name>
    <name evidence="11" type="synonym">atpF2</name>
    <name evidence="14" type="ORF">GRSY_116</name>
</gene>
<dbReference type="NCBIfam" id="NF005607">
    <property type="entry name" value="PRK07353.1"/>
    <property type="match status" value="1"/>
</dbReference>